<dbReference type="PANTHER" id="PTHR42767">
    <property type="entry name" value="ENDO-BETA-1,6-GALACTANASE"/>
    <property type="match status" value="1"/>
</dbReference>
<dbReference type="InterPro" id="IPR039743">
    <property type="entry name" value="6GAL/EXGAL"/>
</dbReference>
<sequence>MAAKYIPELDFNIARYNIGGSGSNVIDDSGTEIAMKTSTKMFAFKAIESFWLDWTSTNPASKSWSWDLDANQRSMLGLASKRGANVNEAYSNSSPWWMTSNHATAGGEDGAADNLKSEYFEQFAVYLATVVSKTKADWGVEFKYVSQFNEANSKAWTFPEPQDS</sequence>
<dbReference type="SUPFAM" id="SSF51445">
    <property type="entry name" value="(Trans)glycosidases"/>
    <property type="match status" value="1"/>
</dbReference>
<gene>
    <name evidence="2" type="ORF">V7S43_001322</name>
</gene>
<accession>A0ABD3G396</accession>
<dbReference type="EMBL" id="JBIMZQ010000002">
    <property type="protein sequence ID" value="KAL3673623.1"/>
    <property type="molecule type" value="Genomic_DNA"/>
</dbReference>
<dbReference type="Pfam" id="PF14587">
    <property type="entry name" value="Glyco_hydr_30_2"/>
    <property type="match status" value="1"/>
</dbReference>
<proteinExistence type="predicted"/>
<feature type="domain" description="Endo-beta-1,6-galactanase-like" evidence="1">
    <location>
        <begin position="60"/>
        <end position="152"/>
    </location>
</feature>
<dbReference type="Gene3D" id="3.20.20.80">
    <property type="entry name" value="Glycosidases"/>
    <property type="match status" value="1"/>
</dbReference>
<name>A0ABD3G396_9STRA</name>
<dbReference type="AlphaFoldDB" id="A0ABD3G396"/>
<evidence type="ECO:0000259" key="1">
    <source>
        <dbReference type="Pfam" id="PF14587"/>
    </source>
</evidence>
<dbReference type="PANTHER" id="PTHR42767:SF1">
    <property type="entry name" value="ENDO-BETA-1,6-GALACTANASE-LIKE DOMAIN-CONTAINING PROTEIN"/>
    <property type="match status" value="1"/>
</dbReference>
<organism evidence="2 3">
    <name type="scientific">Phytophthora oleae</name>
    <dbReference type="NCBI Taxonomy" id="2107226"/>
    <lineage>
        <taxon>Eukaryota</taxon>
        <taxon>Sar</taxon>
        <taxon>Stramenopiles</taxon>
        <taxon>Oomycota</taxon>
        <taxon>Peronosporomycetes</taxon>
        <taxon>Peronosporales</taxon>
        <taxon>Peronosporaceae</taxon>
        <taxon>Phytophthora</taxon>
    </lineage>
</organism>
<evidence type="ECO:0000313" key="2">
    <source>
        <dbReference type="EMBL" id="KAL3673623.1"/>
    </source>
</evidence>
<protein>
    <recommendedName>
        <fullName evidence="1">Endo-beta-1,6-galactanase-like domain-containing protein</fullName>
    </recommendedName>
</protein>
<dbReference type="InterPro" id="IPR039514">
    <property type="entry name" value="6GAL-like"/>
</dbReference>
<reference evidence="2 3" key="1">
    <citation type="submission" date="2024-09" db="EMBL/GenBank/DDBJ databases">
        <title>Genome sequencing and assembly of Phytophthora oleae, isolate VK10A, causative agent of rot of olive drupes.</title>
        <authorList>
            <person name="Conti Taguali S."/>
            <person name="Riolo M."/>
            <person name="La Spada F."/>
            <person name="Cacciola S.O."/>
            <person name="Dionisio G."/>
        </authorList>
    </citation>
    <scope>NUCLEOTIDE SEQUENCE [LARGE SCALE GENOMIC DNA]</scope>
    <source>
        <strain evidence="2 3">VK10A</strain>
    </source>
</reference>
<dbReference type="InterPro" id="IPR017853">
    <property type="entry name" value="GH"/>
</dbReference>
<comment type="caution">
    <text evidence="2">The sequence shown here is derived from an EMBL/GenBank/DDBJ whole genome shotgun (WGS) entry which is preliminary data.</text>
</comment>
<keyword evidence="3" id="KW-1185">Reference proteome</keyword>
<evidence type="ECO:0000313" key="3">
    <source>
        <dbReference type="Proteomes" id="UP001632037"/>
    </source>
</evidence>
<dbReference type="Proteomes" id="UP001632037">
    <property type="component" value="Unassembled WGS sequence"/>
</dbReference>